<evidence type="ECO:0000256" key="1">
    <source>
        <dbReference type="ARBA" id="ARBA00004651"/>
    </source>
</evidence>
<dbReference type="InterPro" id="IPR051311">
    <property type="entry name" value="DedA_domain"/>
</dbReference>
<accession>A0A1R1BQB5</accession>
<dbReference type="AlphaFoldDB" id="A0A1R1BQB5"/>
<feature type="transmembrane region" description="Helical" evidence="7">
    <location>
        <begin position="132"/>
        <end position="151"/>
    </location>
</feature>
<evidence type="ECO:0000313" key="10">
    <source>
        <dbReference type="Proteomes" id="UP000187134"/>
    </source>
</evidence>
<gene>
    <name evidence="9" type="ORF">BK131_19035</name>
</gene>
<keyword evidence="6 7" id="KW-0472">Membrane</keyword>
<organism evidence="9 10">
    <name type="scientific">Paenibacillus amylolyticus</name>
    <dbReference type="NCBI Taxonomy" id="1451"/>
    <lineage>
        <taxon>Bacteria</taxon>
        <taxon>Bacillati</taxon>
        <taxon>Bacillota</taxon>
        <taxon>Bacilli</taxon>
        <taxon>Bacillales</taxon>
        <taxon>Paenibacillaceae</taxon>
        <taxon>Paenibacillus</taxon>
    </lineage>
</organism>
<dbReference type="PANTHER" id="PTHR42709">
    <property type="entry name" value="ALKALINE PHOSPHATASE LIKE PROTEIN"/>
    <property type="match status" value="1"/>
</dbReference>
<evidence type="ECO:0000256" key="4">
    <source>
        <dbReference type="ARBA" id="ARBA00022692"/>
    </source>
</evidence>
<dbReference type="Pfam" id="PF09335">
    <property type="entry name" value="VTT_dom"/>
    <property type="match status" value="1"/>
</dbReference>
<feature type="domain" description="VTT" evidence="8">
    <location>
        <begin position="30"/>
        <end position="154"/>
    </location>
</feature>
<name>A0A1R1BQB5_PAEAM</name>
<evidence type="ECO:0000256" key="3">
    <source>
        <dbReference type="ARBA" id="ARBA00022475"/>
    </source>
</evidence>
<keyword evidence="3" id="KW-1003">Cell membrane</keyword>
<dbReference type="Proteomes" id="UP000187134">
    <property type="component" value="Unassembled WGS sequence"/>
</dbReference>
<evidence type="ECO:0000313" key="9">
    <source>
        <dbReference type="EMBL" id="OMF12103.1"/>
    </source>
</evidence>
<dbReference type="GO" id="GO:0005886">
    <property type="term" value="C:plasma membrane"/>
    <property type="evidence" value="ECO:0007669"/>
    <property type="project" value="UniProtKB-SubCell"/>
</dbReference>
<comment type="caution">
    <text evidence="9">The sequence shown here is derived from an EMBL/GenBank/DDBJ whole genome shotgun (WGS) entry which is preliminary data.</text>
</comment>
<evidence type="ECO:0000259" key="8">
    <source>
        <dbReference type="Pfam" id="PF09335"/>
    </source>
</evidence>
<evidence type="ECO:0000256" key="6">
    <source>
        <dbReference type="ARBA" id="ARBA00023136"/>
    </source>
</evidence>
<dbReference type="OrthoDB" id="9813426at2"/>
<evidence type="ECO:0000256" key="7">
    <source>
        <dbReference type="SAM" id="Phobius"/>
    </source>
</evidence>
<dbReference type="PANTHER" id="PTHR42709:SF6">
    <property type="entry name" value="UNDECAPRENYL PHOSPHATE TRANSPORTER A"/>
    <property type="match status" value="1"/>
</dbReference>
<dbReference type="EMBL" id="MRTJ01000008">
    <property type="protein sequence ID" value="OMF12103.1"/>
    <property type="molecule type" value="Genomic_DNA"/>
</dbReference>
<keyword evidence="5 7" id="KW-1133">Transmembrane helix</keyword>
<sequence length="201" mass="22741">MTEWITQFILFFKDLSYAGLVIALSFEFVPAELVLPMAGYWVYLGDMKLWLAILAGTVGGTFGPLTLYALGRYGGRPMVEKYGKYFLIRPHHLDASDKFFEKYGSGVAFIGRFVPGIRTVISIPCGMAKMNVFKFSIFTFLAMLPITSLYIYLGFKLGSQWEHVDEIVKPYIVPAAVVFLGAFGLYVLLKRWKRRTALDKS</sequence>
<feature type="transmembrane region" description="Helical" evidence="7">
    <location>
        <begin position="171"/>
        <end position="189"/>
    </location>
</feature>
<proteinExistence type="inferred from homology"/>
<keyword evidence="4 7" id="KW-0812">Transmembrane</keyword>
<feature type="transmembrane region" description="Helical" evidence="7">
    <location>
        <begin position="49"/>
        <end position="71"/>
    </location>
</feature>
<dbReference type="InterPro" id="IPR032816">
    <property type="entry name" value="VTT_dom"/>
</dbReference>
<comment type="subcellular location">
    <subcellularLocation>
        <location evidence="1">Cell membrane</location>
        <topology evidence="1">Multi-pass membrane protein</topology>
    </subcellularLocation>
</comment>
<evidence type="ECO:0000256" key="5">
    <source>
        <dbReference type="ARBA" id="ARBA00022989"/>
    </source>
</evidence>
<reference evidence="9 10" key="1">
    <citation type="submission" date="2016-11" db="EMBL/GenBank/DDBJ databases">
        <title>Paenibacillus species isolates.</title>
        <authorList>
            <person name="Beno S.M."/>
        </authorList>
    </citation>
    <scope>NUCLEOTIDE SEQUENCE [LARGE SCALE GENOMIC DNA]</scope>
    <source>
        <strain evidence="9 10">FSL H8-0246</strain>
    </source>
</reference>
<dbReference type="RefSeq" id="WP_076332819.1">
    <property type="nucleotide sequence ID" value="NZ_MRTJ01000008.1"/>
</dbReference>
<evidence type="ECO:0000256" key="2">
    <source>
        <dbReference type="ARBA" id="ARBA00010792"/>
    </source>
</evidence>
<comment type="similarity">
    <text evidence="2">Belongs to the DedA family.</text>
</comment>
<protein>
    <submittedName>
        <fullName evidence="9">Alkaline phosphatase</fullName>
    </submittedName>
</protein>